<dbReference type="PANTHER" id="PTHR42068:SF1">
    <property type="entry name" value="YALI0B18964P"/>
    <property type="match status" value="1"/>
</dbReference>
<feature type="region of interest" description="Disordered" evidence="1">
    <location>
        <begin position="133"/>
        <end position="309"/>
    </location>
</feature>
<dbReference type="PANTHER" id="PTHR42068">
    <property type="entry name" value="YALI0B18964P"/>
    <property type="match status" value="1"/>
</dbReference>
<feature type="region of interest" description="Disordered" evidence="1">
    <location>
        <begin position="812"/>
        <end position="867"/>
    </location>
</feature>
<dbReference type="AlphaFoldDB" id="A0A2J5HM83"/>
<sequence>MPIKLPKGFARRKSAGNVLDEGDAPQHPSFRVIERPSADRKSFSDGNVLSKRMSEGQLLRTPTEDQENIFAGQDHLHPRNSGAVHEGSRFNSSTRRSTDGPTADSPHSRSLYDIPIPPLSGALRAAGRTFSFGGRFSKASAPPQPLTPAPSRHRAMTNSTSSTATPPRLLETDLQIGPMGDDFNSMLNDFSKRDKSRESSSRVAMTEGQPPDSSANPAPGPRKDDRAPRPTPIDTSRTKEVEPSPYSWDSKHSEEGLLATSYSPHDVSSADRPGFTQSPSYGERRKSLPLATAMPSTTSYRALDKPQATADKGLRRSFIYPSKRDVEPLEDDDAKLIMHSLYNRRNSEVPLTFDHDGSDHENDTPLFSNNRAAAVDHAEPRASQAREAHNPSAVAESYPDHSIAANARLAAQYEKTTPAGSSSTKVMTPSQFEHYRQQKELKRSNSDASRSENSEDSELDEEDEVEKSREVERQRRRQEAHLSVYRQQMMKVTGQQSPAPPLRPELDRASNSAPNLATPTLNPGGKSASGKSSDGDEDEEIPLGILAAHGFPNRNRPPSRLAPSNSIPNMRASYHHQPYLSSPGSGLEQDSSNRFSLPVFARNLPRDPYYGAGLVNPPNRESLAFGGGSSVHGGPTAAVGPSPGLPPGGLVGVIATEERARAMRRGSPNMQAMHEYQAGMSAGSAHPSGVPRPYTMMNMIPPNLAGPQPGISASEQAQIELSQQMSSMMQMQMQWMQQMIQMQGGQGPAQPLMSPGNLPVPPGFNPAAMQLPPMPSPGPFHDATPGYPTNQRTLSMLDPNVSSRLNSAPLPYNPMAHRPHTPAGQGYAPSIAPSERSNVGLAPRYRPVSTMPAEPGASADASLPRQWNDENQKSYLSVASPAASRMAPRPISSGSRSAASVQGNRARQEEDDDEDEGWAEMMKKREKKRNNWKLKKETNGFGDLLNAVH</sequence>
<feature type="compositionally biased region" description="Basic and acidic residues" evidence="1">
    <location>
        <begin position="190"/>
        <end position="200"/>
    </location>
</feature>
<feature type="region of interest" description="Disordered" evidence="1">
    <location>
        <begin position="879"/>
        <end position="949"/>
    </location>
</feature>
<feature type="region of interest" description="Disordered" evidence="1">
    <location>
        <begin position="375"/>
        <end position="397"/>
    </location>
</feature>
<accession>A0A2J5HM83</accession>
<feature type="compositionally biased region" description="Basic and acidic residues" evidence="1">
    <location>
        <begin position="32"/>
        <end position="43"/>
    </location>
</feature>
<feature type="compositionally biased region" description="Polar residues" evidence="1">
    <location>
        <begin position="894"/>
        <end position="905"/>
    </location>
</feature>
<feature type="compositionally biased region" description="Basic and acidic residues" evidence="1">
    <location>
        <begin position="375"/>
        <end position="389"/>
    </location>
</feature>
<protein>
    <submittedName>
        <fullName evidence="2">Uncharacterized protein</fullName>
    </submittedName>
</protein>
<feature type="compositionally biased region" description="Acidic residues" evidence="1">
    <location>
        <begin position="909"/>
        <end position="918"/>
    </location>
</feature>
<feature type="compositionally biased region" description="Polar residues" evidence="1">
    <location>
        <begin position="509"/>
        <end position="521"/>
    </location>
</feature>
<feature type="compositionally biased region" description="Basic residues" evidence="1">
    <location>
        <begin position="924"/>
        <end position="933"/>
    </location>
</feature>
<organism evidence="2 3">
    <name type="scientific">Aspergillus taichungensis</name>
    <dbReference type="NCBI Taxonomy" id="482145"/>
    <lineage>
        <taxon>Eukaryota</taxon>
        <taxon>Fungi</taxon>
        <taxon>Dikarya</taxon>
        <taxon>Ascomycota</taxon>
        <taxon>Pezizomycotina</taxon>
        <taxon>Eurotiomycetes</taxon>
        <taxon>Eurotiomycetidae</taxon>
        <taxon>Eurotiales</taxon>
        <taxon>Aspergillaceae</taxon>
        <taxon>Aspergillus</taxon>
        <taxon>Aspergillus subgen. Circumdati</taxon>
    </lineage>
</organism>
<feature type="compositionally biased region" description="Polar residues" evidence="1">
    <location>
        <begin position="579"/>
        <end position="591"/>
    </location>
</feature>
<feature type="compositionally biased region" description="Polar residues" evidence="1">
    <location>
        <begin position="156"/>
        <end position="165"/>
    </location>
</feature>
<dbReference type="Proteomes" id="UP000235023">
    <property type="component" value="Unassembled WGS sequence"/>
</dbReference>
<evidence type="ECO:0000256" key="1">
    <source>
        <dbReference type="SAM" id="MobiDB-lite"/>
    </source>
</evidence>
<feature type="compositionally biased region" description="Basic and acidic residues" evidence="1">
    <location>
        <begin position="433"/>
        <end position="453"/>
    </location>
</feature>
<proteinExistence type="predicted"/>
<dbReference type="OrthoDB" id="5396252at2759"/>
<name>A0A2J5HM83_9EURO</name>
<feature type="compositionally biased region" description="Polar residues" evidence="1">
    <location>
        <begin position="414"/>
        <end position="431"/>
    </location>
</feature>
<feature type="region of interest" description="Disordered" evidence="1">
    <location>
        <begin position="1"/>
        <end position="120"/>
    </location>
</feature>
<dbReference type="EMBL" id="KZ559579">
    <property type="protein sequence ID" value="PLN78296.1"/>
    <property type="molecule type" value="Genomic_DNA"/>
</dbReference>
<feature type="compositionally biased region" description="Basic and acidic residues" evidence="1">
    <location>
        <begin position="466"/>
        <end position="478"/>
    </location>
</feature>
<evidence type="ECO:0000313" key="2">
    <source>
        <dbReference type="EMBL" id="PLN78296.1"/>
    </source>
</evidence>
<feature type="compositionally biased region" description="Low complexity" evidence="1">
    <location>
        <begin position="879"/>
        <end position="893"/>
    </location>
</feature>
<reference evidence="3" key="1">
    <citation type="submission" date="2017-12" db="EMBL/GenBank/DDBJ databases">
        <authorList>
            <consortium name="DOE Joint Genome Institute"/>
            <person name="Mondo S.J."/>
            <person name="Kjaerbolling I."/>
            <person name="Vesth T.C."/>
            <person name="Frisvad J.C."/>
            <person name="Nybo J.L."/>
            <person name="Theobald S."/>
            <person name="Kuo A."/>
            <person name="Bowyer P."/>
            <person name="Matsuda Y."/>
            <person name="Lyhne E.K."/>
            <person name="Kogle M.E."/>
            <person name="Clum A."/>
            <person name="Lipzen A."/>
            <person name="Salamov A."/>
            <person name="Ngan C.Y."/>
            <person name="Daum C."/>
            <person name="Chiniquy J."/>
            <person name="Barry K."/>
            <person name="LaButti K."/>
            <person name="Haridas S."/>
            <person name="Simmons B.A."/>
            <person name="Magnuson J.K."/>
            <person name="Mortensen U.H."/>
            <person name="Larsen T.O."/>
            <person name="Grigoriev I.V."/>
            <person name="Baker S.E."/>
            <person name="Andersen M.R."/>
            <person name="Nordberg H.P."/>
            <person name="Cantor M.N."/>
            <person name="Hua S.X."/>
        </authorList>
    </citation>
    <scope>NUCLEOTIDE SEQUENCE [LARGE SCALE GENOMIC DNA]</scope>
    <source>
        <strain evidence="3">IBT 19404</strain>
    </source>
</reference>
<feature type="region of interest" description="Disordered" evidence="1">
    <location>
        <begin position="491"/>
        <end position="591"/>
    </location>
</feature>
<evidence type="ECO:0000313" key="3">
    <source>
        <dbReference type="Proteomes" id="UP000235023"/>
    </source>
</evidence>
<gene>
    <name evidence="2" type="ORF">BDW42DRAFT_145637</name>
</gene>
<keyword evidence="3" id="KW-1185">Reference proteome</keyword>
<feature type="compositionally biased region" description="Acidic residues" evidence="1">
    <location>
        <begin position="454"/>
        <end position="465"/>
    </location>
</feature>
<feature type="region of interest" description="Disordered" evidence="1">
    <location>
        <begin position="413"/>
        <end position="478"/>
    </location>
</feature>